<dbReference type="AlphaFoldDB" id="A0A1F5S8J3"/>
<dbReference type="Proteomes" id="UP000178323">
    <property type="component" value="Unassembled WGS sequence"/>
</dbReference>
<reference evidence="3 4" key="1">
    <citation type="journal article" date="2016" name="Nat. Commun.">
        <title>Thousands of microbial genomes shed light on interconnected biogeochemical processes in an aquifer system.</title>
        <authorList>
            <person name="Anantharaman K."/>
            <person name="Brown C.T."/>
            <person name="Hug L.A."/>
            <person name="Sharon I."/>
            <person name="Castelle C.J."/>
            <person name="Probst A.J."/>
            <person name="Thomas B.C."/>
            <person name="Singh A."/>
            <person name="Wilkins M.J."/>
            <person name="Karaoz U."/>
            <person name="Brodie E.L."/>
            <person name="Williams K.H."/>
            <person name="Hubbard S.S."/>
            <person name="Banfield J.F."/>
        </authorList>
    </citation>
    <scope>NUCLEOTIDE SEQUENCE [LARGE SCALE GENOMIC DNA]</scope>
</reference>
<protein>
    <submittedName>
        <fullName evidence="3">AAA family ATPase</fullName>
    </submittedName>
</protein>
<feature type="domain" description="DUF4143" evidence="2">
    <location>
        <begin position="219"/>
        <end position="356"/>
    </location>
</feature>
<comment type="caution">
    <text evidence="3">The sequence shown here is derived from an EMBL/GenBank/DDBJ whole genome shotgun (WGS) entry which is preliminary data.</text>
</comment>
<dbReference type="InterPro" id="IPR027417">
    <property type="entry name" value="P-loop_NTPase"/>
</dbReference>
<dbReference type="InterPro" id="IPR025420">
    <property type="entry name" value="DUF4143"/>
</dbReference>
<dbReference type="EMBL" id="MFFS01000007">
    <property type="protein sequence ID" value="OGF22946.1"/>
    <property type="molecule type" value="Genomic_DNA"/>
</dbReference>
<dbReference type="SUPFAM" id="SSF52540">
    <property type="entry name" value="P-loop containing nucleoside triphosphate hydrolases"/>
    <property type="match status" value="1"/>
</dbReference>
<dbReference type="InterPro" id="IPR041682">
    <property type="entry name" value="AAA_14"/>
</dbReference>
<dbReference type="Pfam" id="PF13173">
    <property type="entry name" value="AAA_14"/>
    <property type="match status" value="1"/>
</dbReference>
<proteinExistence type="predicted"/>
<dbReference type="Gene3D" id="3.40.50.300">
    <property type="entry name" value="P-loop containing nucleotide triphosphate hydrolases"/>
    <property type="match status" value="1"/>
</dbReference>
<dbReference type="PANTHER" id="PTHR33295:SF18">
    <property type="entry name" value="AAA+ ATPASE DOMAIN-CONTAINING PROTEIN"/>
    <property type="match status" value="1"/>
</dbReference>
<evidence type="ECO:0000313" key="4">
    <source>
        <dbReference type="Proteomes" id="UP000178323"/>
    </source>
</evidence>
<evidence type="ECO:0000259" key="1">
    <source>
        <dbReference type="Pfam" id="PF13173"/>
    </source>
</evidence>
<feature type="domain" description="AAA" evidence="1">
    <location>
        <begin position="38"/>
        <end position="170"/>
    </location>
</feature>
<feature type="non-terminal residue" evidence="3">
    <location>
        <position position="388"/>
    </location>
</feature>
<gene>
    <name evidence="3" type="ORF">A2Y83_01645</name>
</gene>
<sequence>MEELFYRYNPWWEEKYAPKGLIERLKFLNLLKEHLASRQVIFLTGLRRVGKTTLLKLLINYLIHEKIVNPKHIFYISLDDYHLKKISILDIIDEYRKMHKIPFEEKIFLFLDEVGYKDNFEIQIKNLYDSQNAKIYASSSSASIIKSKKPYLTGRNIVIEALPLDFDEYLKFKKITIKKADKKLKEKYFEEYLNTGGLPEYVLTMEAEYLKELVDDIIKKDIASFYKIKNPKILEDFFMLLMERAGKIASINKLANILKISPDSASRYLKMFADSYLIYLVPRFGKTNDKILAPKKIYAADLGIRTFFTGFRDIGSLFENYVYLKIRHLEPYYVYENEMEIDFLTKGKSLVEVKYNQSLKGKQKEFFEQISAKEKIVVNGISDIDKLE</sequence>
<name>A0A1F5S8J3_9BACT</name>
<evidence type="ECO:0000313" key="3">
    <source>
        <dbReference type="EMBL" id="OGF22946.1"/>
    </source>
</evidence>
<dbReference type="Pfam" id="PF13635">
    <property type="entry name" value="DUF4143"/>
    <property type="match status" value="1"/>
</dbReference>
<organism evidence="3 4">
    <name type="scientific">Candidatus Falkowbacteria bacterium RBG_13_39_14</name>
    <dbReference type="NCBI Taxonomy" id="1797985"/>
    <lineage>
        <taxon>Bacteria</taxon>
        <taxon>Candidatus Falkowiibacteriota</taxon>
    </lineage>
</organism>
<accession>A0A1F5S8J3</accession>
<dbReference type="PANTHER" id="PTHR33295">
    <property type="entry name" value="ATPASE"/>
    <property type="match status" value="1"/>
</dbReference>
<evidence type="ECO:0000259" key="2">
    <source>
        <dbReference type="Pfam" id="PF13635"/>
    </source>
</evidence>